<reference evidence="2" key="2">
    <citation type="submission" date="2020-10" db="UniProtKB">
        <authorList>
            <consortium name="WormBaseParasite"/>
        </authorList>
    </citation>
    <scope>IDENTIFICATION</scope>
</reference>
<dbReference type="AlphaFoldDB" id="A0A7E4UWV7"/>
<accession>A0A7E4UWV7</accession>
<dbReference type="Proteomes" id="UP000492821">
    <property type="component" value="Unassembled WGS sequence"/>
</dbReference>
<evidence type="ECO:0000313" key="2">
    <source>
        <dbReference type="WBParaSite" id="Pan_g13818.t1"/>
    </source>
</evidence>
<dbReference type="WBParaSite" id="Pan_g13818.t1">
    <property type="protein sequence ID" value="Pan_g13818.t1"/>
    <property type="gene ID" value="Pan_g13818"/>
</dbReference>
<sequence>MVRQSKLVFKYKFNPSVTLSTLSSHCGLQCSFRGSSSSTAPGSAAGRLLHGENLSELVLVPHSIDI</sequence>
<organism evidence="1 2">
    <name type="scientific">Panagrellus redivivus</name>
    <name type="common">Microworm</name>
    <dbReference type="NCBI Taxonomy" id="6233"/>
    <lineage>
        <taxon>Eukaryota</taxon>
        <taxon>Metazoa</taxon>
        <taxon>Ecdysozoa</taxon>
        <taxon>Nematoda</taxon>
        <taxon>Chromadorea</taxon>
        <taxon>Rhabditida</taxon>
        <taxon>Tylenchina</taxon>
        <taxon>Panagrolaimomorpha</taxon>
        <taxon>Panagrolaimoidea</taxon>
        <taxon>Panagrolaimidae</taxon>
        <taxon>Panagrellus</taxon>
    </lineage>
</organism>
<evidence type="ECO:0000313" key="1">
    <source>
        <dbReference type="Proteomes" id="UP000492821"/>
    </source>
</evidence>
<protein>
    <submittedName>
        <fullName evidence="2">Ovule protein</fullName>
    </submittedName>
</protein>
<name>A0A7E4UWV7_PANRE</name>
<proteinExistence type="predicted"/>
<reference evidence="1" key="1">
    <citation type="journal article" date="2013" name="Genetics">
        <title>The draft genome and transcriptome of Panagrellus redivivus are shaped by the harsh demands of a free-living lifestyle.</title>
        <authorList>
            <person name="Srinivasan J."/>
            <person name="Dillman A.R."/>
            <person name="Macchietto M.G."/>
            <person name="Heikkinen L."/>
            <person name="Lakso M."/>
            <person name="Fracchia K.M."/>
            <person name="Antoshechkin I."/>
            <person name="Mortazavi A."/>
            <person name="Wong G."/>
            <person name="Sternberg P.W."/>
        </authorList>
    </citation>
    <scope>NUCLEOTIDE SEQUENCE [LARGE SCALE GENOMIC DNA]</scope>
    <source>
        <strain evidence="1">MT8872</strain>
    </source>
</reference>
<keyword evidence="1" id="KW-1185">Reference proteome</keyword>